<gene>
    <name evidence="1" type="ORF">LEP1GSC179_2300</name>
</gene>
<comment type="caution">
    <text evidence="1">The sequence shown here is derived from an EMBL/GenBank/DDBJ whole genome shotgun (WGS) entry which is preliminary data.</text>
</comment>
<organism evidence="1 2">
    <name type="scientific">Leptospira santarosai str. MOR084</name>
    <dbReference type="NCBI Taxonomy" id="1049984"/>
    <lineage>
        <taxon>Bacteria</taxon>
        <taxon>Pseudomonadati</taxon>
        <taxon>Spirochaetota</taxon>
        <taxon>Spirochaetia</taxon>
        <taxon>Leptospirales</taxon>
        <taxon>Leptospiraceae</taxon>
        <taxon>Leptospira</taxon>
    </lineage>
</organism>
<evidence type="ECO:0000313" key="2">
    <source>
        <dbReference type="Proteomes" id="UP000006329"/>
    </source>
</evidence>
<name>A0A0E2BIG2_9LEPT</name>
<proteinExistence type="predicted"/>
<accession>A0A0E2BIG2</accession>
<evidence type="ECO:0000313" key="1">
    <source>
        <dbReference type="EMBL" id="EKO35108.1"/>
    </source>
</evidence>
<protein>
    <submittedName>
        <fullName evidence="1">Uncharacterized protein</fullName>
    </submittedName>
</protein>
<reference evidence="1" key="1">
    <citation type="submission" date="2012-10" db="EMBL/GenBank/DDBJ databases">
        <authorList>
            <person name="Harkins D.M."/>
            <person name="Durkin A.S."/>
            <person name="Brinkac L.M."/>
            <person name="Haft D.H."/>
            <person name="Selengut J.D."/>
            <person name="Sanka R."/>
            <person name="DePew J."/>
            <person name="Purushe J."/>
            <person name="Matthias M.A."/>
            <person name="Vinetz J.M."/>
            <person name="Sutton G.G."/>
            <person name="Nierman W.C."/>
            <person name="Fouts D.E."/>
        </authorList>
    </citation>
    <scope>NUCLEOTIDE SEQUENCE [LARGE SCALE GENOMIC DNA]</scope>
    <source>
        <strain evidence="1">MOR084</strain>
    </source>
</reference>
<dbReference type="EMBL" id="AHON02000019">
    <property type="protein sequence ID" value="EKO35108.1"/>
    <property type="molecule type" value="Genomic_DNA"/>
</dbReference>
<keyword evidence="2" id="KW-1185">Reference proteome</keyword>
<sequence length="46" mass="5366">MSELPRTFCNHVRFVERANPDSFHFYGPQVVLEEKAIESQGPQRSM</sequence>
<dbReference type="Proteomes" id="UP000006329">
    <property type="component" value="Unassembled WGS sequence"/>
</dbReference>
<dbReference type="AlphaFoldDB" id="A0A0E2BIG2"/>